<dbReference type="RefSeq" id="WP_241715007.1">
    <property type="nucleotide sequence ID" value="NZ_JALBUF010000007.1"/>
</dbReference>
<feature type="transmembrane region" description="Helical" evidence="1">
    <location>
        <begin position="85"/>
        <end position="107"/>
    </location>
</feature>
<evidence type="ECO:0000313" key="4">
    <source>
        <dbReference type="Proteomes" id="UP001139263"/>
    </source>
</evidence>
<reference evidence="3" key="1">
    <citation type="submission" date="2022-03" db="EMBL/GenBank/DDBJ databases">
        <title>Draft Genome Sequence of Firmicute Strain S0AB, a Heterotrophic Iron/Sulfur-Oxidizing Extreme Acidophile.</title>
        <authorList>
            <person name="Vergara E."/>
            <person name="Pakostova E."/>
            <person name="Johnson D.B."/>
            <person name="Holmes D.S."/>
        </authorList>
    </citation>
    <scope>NUCLEOTIDE SEQUENCE</scope>
    <source>
        <strain evidence="3">S0AB</strain>
    </source>
</reference>
<dbReference type="Pfam" id="PF00174">
    <property type="entry name" value="Oxidored_molyb"/>
    <property type="match status" value="1"/>
</dbReference>
<dbReference type="InterPro" id="IPR016174">
    <property type="entry name" value="Di-haem_cyt_TM"/>
</dbReference>
<dbReference type="Gene3D" id="3.90.420.10">
    <property type="entry name" value="Oxidoreductase, molybdopterin-binding domain"/>
    <property type="match status" value="1"/>
</dbReference>
<feature type="transmembrane region" description="Helical" evidence="1">
    <location>
        <begin position="21"/>
        <end position="46"/>
    </location>
</feature>
<protein>
    <submittedName>
        <fullName evidence="3">Sulfoxide reductase catalytic subunit YedY</fullName>
        <ecNumber evidence="3">1.8.-.-</ecNumber>
    </submittedName>
</protein>
<evidence type="ECO:0000259" key="2">
    <source>
        <dbReference type="Pfam" id="PF00174"/>
    </source>
</evidence>
<evidence type="ECO:0000313" key="3">
    <source>
        <dbReference type="EMBL" id="MCI0183966.1"/>
    </source>
</evidence>
<accession>A0A9X1V9A5</accession>
<keyword evidence="1" id="KW-0472">Membrane</keyword>
<keyword evidence="4" id="KW-1185">Reference proteome</keyword>
<dbReference type="Proteomes" id="UP001139263">
    <property type="component" value="Unassembled WGS sequence"/>
</dbReference>
<dbReference type="AlphaFoldDB" id="A0A9X1V9A5"/>
<feature type="domain" description="Oxidoreductase molybdopterin-binding" evidence="2">
    <location>
        <begin position="211"/>
        <end position="358"/>
    </location>
</feature>
<keyword evidence="1" id="KW-1133">Transmembrane helix</keyword>
<dbReference type="GO" id="GO:0016020">
    <property type="term" value="C:membrane"/>
    <property type="evidence" value="ECO:0007669"/>
    <property type="project" value="InterPro"/>
</dbReference>
<keyword evidence="3" id="KW-0560">Oxidoreductase</keyword>
<organism evidence="3 4">
    <name type="scientific">Sulfoacidibacillus ferrooxidans</name>
    <dbReference type="NCBI Taxonomy" id="2005001"/>
    <lineage>
        <taxon>Bacteria</taxon>
        <taxon>Bacillati</taxon>
        <taxon>Bacillota</taxon>
        <taxon>Bacilli</taxon>
        <taxon>Bacillales</taxon>
        <taxon>Alicyclobacillaceae</taxon>
        <taxon>Sulfoacidibacillus</taxon>
    </lineage>
</organism>
<dbReference type="GO" id="GO:0022904">
    <property type="term" value="P:respiratory electron transport chain"/>
    <property type="evidence" value="ECO:0007669"/>
    <property type="project" value="InterPro"/>
</dbReference>
<dbReference type="EMBL" id="JALBUF010000007">
    <property type="protein sequence ID" value="MCI0183966.1"/>
    <property type="molecule type" value="Genomic_DNA"/>
</dbReference>
<dbReference type="SUPFAM" id="SSF56524">
    <property type="entry name" value="Oxidoreductase molybdopterin-binding domain"/>
    <property type="match status" value="1"/>
</dbReference>
<evidence type="ECO:0000256" key="1">
    <source>
        <dbReference type="SAM" id="Phobius"/>
    </source>
</evidence>
<feature type="transmembrane region" description="Helical" evidence="1">
    <location>
        <begin position="119"/>
        <end position="139"/>
    </location>
</feature>
<gene>
    <name evidence="3" type="primary">yedY</name>
    <name evidence="3" type="ORF">MM817_02258</name>
</gene>
<feature type="transmembrane region" description="Helical" evidence="1">
    <location>
        <begin position="160"/>
        <end position="178"/>
    </location>
</feature>
<dbReference type="InterPro" id="IPR036374">
    <property type="entry name" value="OxRdtase_Mopterin-bd_sf"/>
</dbReference>
<name>A0A9X1V9A5_9BACL</name>
<dbReference type="GO" id="GO:0016491">
    <property type="term" value="F:oxidoreductase activity"/>
    <property type="evidence" value="ECO:0007669"/>
    <property type="project" value="UniProtKB-KW"/>
</dbReference>
<dbReference type="InterPro" id="IPR000572">
    <property type="entry name" value="OxRdtase_Mopterin-bd_dom"/>
</dbReference>
<feature type="transmembrane region" description="Helical" evidence="1">
    <location>
        <begin position="52"/>
        <end position="73"/>
    </location>
</feature>
<dbReference type="EC" id="1.8.-.-" evidence="3"/>
<comment type="caution">
    <text evidence="3">The sequence shown here is derived from an EMBL/GenBank/DDBJ whole genome shotgun (WGS) entry which is preliminary data.</text>
</comment>
<dbReference type="SUPFAM" id="SSF81342">
    <property type="entry name" value="Transmembrane di-heme cytochromes"/>
    <property type="match status" value="1"/>
</dbReference>
<dbReference type="PANTHER" id="PTHR43032">
    <property type="entry name" value="PROTEIN-METHIONINE-SULFOXIDE REDUCTASE"/>
    <property type="match status" value="1"/>
</dbReference>
<sequence length="370" mass="42338">MATKQWFKHGKWPRFFVGLHYYTIVSFILLLITGIALFLPAIHTVLIPYLRFIYAVHITLGLIFAASLLMPFIKRLPYGKKISLFDWLMPTVLGTAIVLTGILLFGVDVFPDAWRGPAFTWHGYFSILLSVWIVAHAFYKAIGSRFPTSRTAKIDPSRRDFLKWIGAGILGTTLVTILDPFTMLQRLWQPANSSSDLANSIQFPEYYTVTGTYPQMDLSHYRLTVDGKVQSQLLLSYHQLSSLTQEQEVVNFQCVTGWSVPNVRWKGIHIKTLLQLAKAHETVKYIHFYSFDGVYTECLSLDEALSHEVILATHLNNQPLLREAGFPLRLIVPTMYGYKSIKWLSRISFSDVPITGYWEQRGYPTQAFLT</sequence>
<proteinExistence type="predicted"/>
<keyword evidence="1" id="KW-0812">Transmembrane</keyword>